<reference evidence="3" key="1">
    <citation type="submission" date="2021-01" db="EMBL/GenBank/DDBJ databases">
        <authorList>
            <person name="Corre E."/>
            <person name="Pelletier E."/>
            <person name="Niang G."/>
            <person name="Scheremetjew M."/>
            <person name="Finn R."/>
            <person name="Kale V."/>
            <person name="Holt S."/>
            <person name="Cochrane G."/>
            <person name="Meng A."/>
            <person name="Brown T."/>
            <person name="Cohen L."/>
        </authorList>
    </citation>
    <scope>NUCLEOTIDE SEQUENCE</scope>
    <source>
        <strain evidence="3">FSP1.4</strain>
    </source>
</reference>
<dbReference type="AlphaFoldDB" id="A0A7S3N8N8"/>
<evidence type="ECO:0000313" key="3">
    <source>
        <dbReference type="EMBL" id="CAE0347620.1"/>
    </source>
</evidence>
<evidence type="ECO:0000256" key="1">
    <source>
        <dbReference type="SAM" id="Coils"/>
    </source>
</evidence>
<feature type="region of interest" description="Disordered" evidence="2">
    <location>
        <begin position="349"/>
        <end position="369"/>
    </location>
</feature>
<accession>A0A7S3N8N8</accession>
<feature type="region of interest" description="Disordered" evidence="2">
    <location>
        <begin position="106"/>
        <end position="131"/>
    </location>
</feature>
<feature type="compositionally biased region" description="Acidic residues" evidence="2">
    <location>
        <begin position="118"/>
        <end position="129"/>
    </location>
</feature>
<proteinExistence type="predicted"/>
<sequence length="369" mass="43058">MLQNDVKMLTNIKSSLEVEFSEAVDTRDNEISSLKKQLVRNFEELEKANKANKELEHSLAKFKRRRKSNITLQNQAKTNFEFKKQDVQNETQCLQKVNDRVETQASIEEEFNPKYENQADEESESDSDQMFDNSDNFTVTINNRGTNDNLADLIGNRTSYHGELMEEEFLFEHLNIDKAEQQAKSQRSDKGTQTKERNSFRLEPIEEEKYNTSLQDYSMDLRIEDIVKNNESINTSSILNPAKKKDALEEYFKMTVLAMKVAHHDLDSVCQIKASALLKKAKYMKIPFYEWQTWIERELNDMYLDNVYNSGGRPSLLRVASRDSHSGSFSLKKNKSWVRRKYETLKTVFSKKKKPSKKKKGYRSLSGDD</sequence>
<keyword evidence="1" id="KW-0175">Coiled coil</keyword>
<feature type="compositionally biased region" description="Basic residues" evidence="2">
    <location>
        <begin position="349"/>
        <end position="362"/>
    </location>
</feature>
<protein>
    <submittedName>
        <fullName evidence="3">Uncharacterized protein</fullName>
    </submittedName>
</protein>
<dbReference type="EMBL" id="HBII01015376">
    <property type="protein sequence ID" value="CAE0347620.1"/>
    <property type="molecule type" value="Transcribed_RNA"/>
</dbReference>
<gene>
    <name evidence="3" type="ORF">EHAR0213_LOCUS6531</name>
</gene>
<organism evidence="3">
    <name type="scientific">Euplotes harpa</name>
    <dbReference type="NCBI Taxonomy" id="151035"/>
    <lineage>
        <taxon>Eukaryota</taxon>
        <taxon>Sar</taxon>
        <taxon>Alveolata</taxon>
        <taxon>Ciliophora</taxon>
        <taxon>Intramacronucleata</taxon>
        <taxon>Spirotrichea</taxon>
        <taxon>Hypotrichia</taxon>
        <taxon>Euplotida</taxon>
        <taxon>Euplotidae</taxon>
        <taxon>Euplotes</taxon>
    </lineage>
</organism>
<evidence type="ECO:0000256" key="2">
    <source>
        <dbReference type="SAM" id="MobiDB-lite"/>
    </source>
</evidence>
<feature type="coiled-coil region" evidence="1">
    <location>
        <begin position="31"/>
        <end position="104"/>
    </location>
</feature>
<name>A0A7S3N8N8_9SPIT</name>